<reference evidence="1" key="2">
    <citation type="submission" date="2023-04" db="EMBL/GenBank/DDBJ databases">
        <title>Paracnuella aquatica gen. nov., sp. nov., a member of the family Chitinophagaceae isolated from a hot spring.</title>
        <authorList>
            <person name="Wang C."/>
        </authorList>
    </citation>
    <scope>NUCLEOTIDE SEQUENCE</scope>
    <source>
        <strain evidence="1">LB-8</strain>
    </source>
</reference>
<reference evidence="1" key="1">
    <citation type="submission" date="2022-09" db="EMBL/GenBank/DDBJ databases">
        <authorList>
            <person name="Yuan C."/>
            <person name="Ke Z."/>
        </authorList>
    </citation>
    <scope>NUCLEOTIDE SEQUENCE</scope>
    <source>
        <strain evidence="1">LB-8</strain>
    </source>
</reference>
<dbReference type="RefSeq" id="WP_279299398.1">
    <property type="nucleotide sequence ID" value="NZ_JAOTIF010000026.1"/>
</dbReference>
<dbReference type="Proteomes" id="UP001155483">
    <property type="component" value="Unassembled WGS sequence"/>
</dbReference>
<dbReference type="EMBL" id="JAOTIF010000026">
    <property type="protein sequence ID" value="MCU7551961.1"/>
    <property type="molecule type" value="Genomic_DNA"/>
</dbReference>
<dbReference type="AlphaFoldDB" id="A0A9X3B9Z2"/>
<organism evidence="1 2">
    <name type="scientific">Paraflavisolibacter caeni</name>
    <dbReference type="NCBI Taxonomy" id="2982496"/>
    <lineage>
        <taxon>Bacteria</taxon>
        <taxon>Pseudomonadati</taxon>
        <taxon>Bacteroidota</taxon>
        <taxon>Chitinophagia</taxon>
        <taxon>Chitinophagales</taxon>
        <taxon>Chitinophagaceae</taxon>
        <taxon>Paraflavisolibacter</taxon>
    </lineage>
</organism>
<comment type="caution">
    <text evidence="1">The sequence shown here is derived from an EMBL/GenBank/DDBJ whole genome shotgun (WGS) entry which is preliminary data.</text>
</comment>
<accession>A0A9X3B9Z2</accession>
<name>A0A9X3B9Z2_9BACT</name>
<gene>
    <name evidence="1" type="ORF">OCK74_22770</name>
</gene>
<proteinExistence type="predicted"/>
<evidence type="ECO:0000313" key="1">
    <source>
        <dbReference type="EMBL" id="MCU7551961.1"/>
    </source>
</evidence>
<protein>
    <submittedName>
        <fullName evidence="1">Uncharacterized protein</fullName>
    </submittedName>
</protein>
<evidence type="ECO:0000313" key="2">
    <source>
        <dbReference type="Proteomes" id="UP001155483"/>
    </source>
</evidence>
<keyword evidence="2" id="KW-1185">Reference proteome</keyword>
<sequence>MKTKKDTLLKLSGSMTISSTVNYTSGIPYRLPPFSWTFSWYPVLTFKGITIPTRIILGKQDSYFHQPFNQIGISPRYKWITLHLGYRNLHFSPFTLAGHTFLGTGLELNPGKWKIALMYGRLRKAIGEDPLLPYQIQATYKRLGYGGNIGYGNKDNFIAFSFFRARDDTASLENNTFNTNNQLTPSDNLVAGIRSKQQVGKKNSAMKWVWETDWAASAYNSDYRAQSIASGKLGLWKPFTGLFQPTHSMRLATAGQIALTLKQKDYATILRYRRIDPDYRSMGAYYFQTDVESITLEPSWKSCKKKLSIQSTLGFERNNLAQQRNATTKRTVGSLNLSFNPTPKYALDVQIANYGCTQQTGRNPLNDTIRMVQANRNICIVNRYLSASETKTQSLTFMLNYQLVSDLNAFTSPVNNSQVFNLQLAYDKVLIPAGLTMNTSIQHTTLTNNSGRNTISGITGSMTKNLKANKLSYHKAVSIFFTSFHPNGTVVSNEQRSKMLTLNAGIQDKINRHHQWNIDVNGLFNWAPANQSFSEITGRLAYTYHF</sequence>